<evidence type="ECO:0000256" key="5">
    <source>
        <dbReference type="ARBA" id="ARBA00022838"/>
    </source>
</evidence>
<dbReference type="GeneID" id="17301874"/>
<keyword evidence="9 10" id="KW-0137">Centromere</keyword>
<evidence type="ECO:0000256" key="7">
    <source>
        <dbReference type="ARBA" id="ARBA00023242"/>
    </source>
</evidence>
<keyword evidence="3 10" id="KW-0132">Cell division</keyword>
<keyword evidence="5 10" id="KW-0995">Kinetochore</keyword>
<keyword evidence="4 10" id="KW-0498">Mitosis</keyword>
<dbReference type="HOGENOM" id="CLU_1387481_0_0_1"/>
<dbReference type="InterPro" id="IPR038273">
    <property type="entry name" value="Ndc80_sf"/>
</dbReference>
<proteinExistence type="inferred from homology"/>
<evidence type="ECO:0000313" key="14">
    <source>
        <dbReference type="EMBL" id="EKX45170.1"/>
    </source>
</evidence>
<evidence type="ECO:0000256" key="10">
    <source>
        <dbReference type="RuleBase" id="RU368072"/>
    </source>
</evidence>
<dbReference type="EnsemblProtists" id="EKX45170">
    <property type="protein sequence ID" value="EKX45170"/>
    <property type="gene ID" value="GUITHDRAFT_152754"/>
</dbReference>
<keyword evidence="8 10" id="KW-0131">Cell cycle</keyword>
<comment type="subcellular location">
    <subcellularLocation>
        <location evidence="10">Chromosome</location>
        <location evidence="10">Centromere</location>
        <location evidence="10">Kinetochore</location>
    </subcellularLocation>
    <subcellularLocation>
        <location evidence="10">Nucleus</location>
    </subcellularLocation>
</comment>
<protein>
    <recommendedName>
        <fullName evidence="10">Kinetochore protein NDC80</fullName>
    </recommendedName>
</protein>
<dbReference type="Gene3D" id="6.10.250.1950">
    <property type="match status" value="1"/>
</dbReference>
<dbReference type="PANTHER" id="PTHR10643">
    <property type="entry name" value="KINETOCHORE PROTEIN NDC80"/>
    <property type="match status" value="1"/>
</dbReference>
<dbReference type="InterPro" id="IPR040967">
    <property type="entry name" value="DUF5595"/>
</dbReference>
<dbReference type="InterPro" id="IPR005550">
    <property type="entry name" value="Kinetochore_Ndc80"/>
</dbReference>
<comment type="similarity">
    <text evidence="1 10">Belongs to the NDC80/HEC1 family.</text>
</comment>
<feature type="domain" description="Kinetochore protein Ndc80 CH" evidence="12">
    <location>
        <begin position="2"/>
        <end position="116"/>
    </location>
</feature>
<dbReference type="Gene3D" id="1.10.418.30">
    <property type="entry name" value="Ncd80 complex, Ncd80 subunit"/>
    <property type="match status" value="1"/>
</dbReference>
<evidence type="ECO:0000259" key="13">
    <source>
        <dbReference type="Pfam" id="PF18077"/>
    </source>
</evidence>
<keyword evidence="6 11" id="KW-0175">Coiled coil</keyword>
<dbReference type="GO" id="GO:0051315">
    <property type="term" value="P:attachment of mitotic spindle microtubules to kinetochore"/>
    <property type="evidence" value="ECO:0007669"/>
    <property type="project" value="UniProtKB-UniRule"/>
</dbReference>
<dbReference type="InterPro" id="IPR055260">
    <property type="entry name" value="Ndc80_CH"/>
</dbReference>
<reference evidence="16" key="2">
    <citation type="submission" date="2012-11" db="EMBL/GenBank/DDBJ databases">
        <authorList>
            <person name="Kuo A."/>
            <person name="Curtis B.A."/>
            <person name="Tanifuji G."/>
            <person name="Burki F."/>
            <person name="Gruber A."/>
            <person name="Irimia M."/>
            <person name="Maruyama S."/>
            <person name="Arias M.C."/>
            <person name="Ball S.G."/>
            <person name="Gile G.H."/>
            <person name="Hirakawa Y."/>
            <person name="Hopkins J.F."/>
            <person name="Rensing S.A."/>
            <person name="Schmutz J."/>
            <person name="Symeonidi A."/>
            <person name="Elias M."/>
            <person name="Eveleigh R.J."/>
            <person name="Herman E.K."/>
            <person name="Klute M.J."/>
            <person name="Nakayama T."/>
            <person name="Obornik M."/>
            <person name="Reyes-Prieto A."/>
            <person name="Armbrust E.V."/>
            <person name="Aves S.J."/>
            <person name="Beiko R.G."/>
            <person name="Coutinho P."/>
            <person name="Dacks J.B."/>
            <person name="Durnford D.G."/>
            <person name="Fast N.M."/>
            <person name="Green B.R."/>
            <person name="Grisdale C."/>
            <person name="Hempe F."/>
            <person name="Henrissat B."/>
            <person name="Hoppner M.P."/>
            <person name="Ishida K.-I."/>
            <person name="Kim E."/>
            <person name="Koreny L."/>
            <person name="Kroth P.G."/>
            <person name="Liu Y."/>
            <person name="Malik S.-B."/>
            <person name="Maier U.G."/>
            <person name="McRose D."/>
            <person name="Mock T."/>
            <person name="Neilson J.A."/>
            <person name="Onodera N.T."/>
            <person name="Poole A.M."/>
            <person name="Pritham E.J."/>
            <person name="Richards T.A."/>
            <person name="Rocap G."/>
            <person name="Roy S.W."/>
            <person name="Sarai C."/>
            <person name="Schaack S."/>
            <person name="Shirato S."/>
            <person name="Slamovits C.H."/>
            <person name="Spencer D.F."/>
            <person name="Suzuki S."/>
            <person name="Worden A.Z."/>
            <person name="Zauner S."/>
            <person name="Barry K."/>
            <person name="Bell C."/>
            <person name="Bharti A.K."/>
            <person name="Crow J.A."/>
            <person name="Grimwood J."/>
            <person name="Kramer R."/>
            <person name="Lindquist E."/>
            <person name="Lucas S."/>
            <person name="Salamov A."/>
            <person name="McFadden G.I."/>
            <person name="Lane C.E."/>
            <person name="Keeling P.J."/>
            <person name="Gray M.W."/>
            <person name="Grigoriev I.V."/>
            <person name="Archibald J.M."/>
        </authorList>
    </citation>
    <scope>NUCLEOTIDE SEQUENCE</scope>
    <source>
        <strain evidence="16">CCMP2712</strain>
    </source>
</reference>
<dbReference type="GO" id="GO:0005634">
    <property type="term" value="C:nucleus"/>
    <property type="evidence" value="ECO:0007669"/>
    <property type="project" value="UniProtKB-SubCell"/>
</dbReference>
<evidence type="ECO:0000256" key="8">
    <source>
        <dbReference type="ARBA" id="ARBA00023306"/>
    </source>
</evidence>
<reference evidence="14 16" key="1">
    <citation type="journal article" date="2012" name="Nature">
        <title>Algal genomes reveal evolutionary mosaicism and the fate of nucleomorphs.</title>
        <authorList>
            <consortium name="DOE Joint Genome Institute"/>
            <person name="Curtis B.A."/>
            <person name="Tanifuji G."/>
            <person name="Burki F."/>
            <person name="Gruber A."/>
            <person name="Irimia M."/>
            <person name="Maruyama S."/>
            <person name="Arias M.C."/>
            <person name="Ball S.G."/>
            <person name="Gile G.H."/>
            <person name="Hirakawa Y."/>
            <person name="Hopkins J.F."/>
            <person name="Kuo A."/>
            <person name="Rensing S.A."/>
            <person name="Schmutz J."/>
            <person name="Symeonidi A."/>
            <person name="Elias M."/>
            <person name="Eveleigh R.J."/>
            <person name="Herman E.K."/>
            <person name="Klute M.J."/>
            <person name="Nakayama T."/>
            <person name="Obornik M."/>
            <person name="Reyes-Prieto A."/>
            <person name="Armbrust E.V."/>
            <person name="Aves S.J."/>
            <person name="Beiko R.G."/>
            <person name="Coutinho P."/>
            <person name="Dacks J.B."/>
            <person name="Durnford D.G."/>
            <person name="Fast N.M."/>
            <person name="Green B.R."/>
            <person name="Grisdale C.J."/>
            <person name="Hempel F."/>
            <person name="Henrissat B."/>
            <person name="Hoppner M.P."/>
            <person name="Ishida K."/>
            <person name="Kim E."/>
            <person name="Koreny L."/>
            <person name="Kroth P.G."/>
            <person name="Liu Y."/>
            <person name="Malik S.B."/>
            <person name="Maier U.G."/>
            <person name="McRose D."/>
            <person name="Mock T."/>
            <person name="Neilson J.A."/>
            <person name="Onodera N.T."/>
            <person name="Poole A.M."/>
            <person name="Pritham E.J."/>
            <person name="Richards T.A."/>
            <person name="Rocap G."/>
            <person name="Roy S.W."/>
            <person name="Sarai C."/>
            <person name="Schaack S."/>
            <person name="Shirato S."/>
            <person name="Slamovits C.H."/>
            <person name="Spencer D.F."/>
            <person name="Suzuki S."/>
            <person name="Worden A.Z."/>
            <person name="Zauner S."/>
            <person name="Barry K."/>
            <person name="Bell C."/>
            <person name="Bharti A.K."/>
            <person name="Crow J.A."/>
            <person name="Grimwood J."/>
            <person name="Kramer R."/>
            <person name="Lindquist E."/>
            <person name="Lucas S."/>
            <person name="Salamov A."/>
            <person name="McFadden G.I."/>
            <person name="Lane C.E."/>
            <person name="Keeling P.J."/>
            <person name="Gray M.W."/>
            <person name="Grigoriev I.V."/>
            <person name="Archibald J.M."/>
        </authorList>
    </citation>
    <scope>NUCLEOTIDE SEQUENCE</scope>
    <source>
        <strain evidence="14 16">CCMP2712</strain>
    </source>
</reference>
<dbReference type="OrthoDB" id="7459479at2759"/>
<feature type="domain" description="DUF5595" evidence="13">
    <location>
        <begin position="132"/>
        <end position="192"/>
    </location>
</feature>
<keyword evidence="16" id="KW-1185">Reference proteome</keyword>
<dbReference type="GO" id="GO:0051301">
    <property type="term" value="P:cell division"/>
    <property type="evidence" value="ECO:0007669"/>
    <property type="project" value="UniProtKB-UniRule"/>
</dbReference>
<evidence type="ECO:0000256" key="11">
    <source>
        <dbReference type="SAM" id="Coils"/>
    </source>
</evidence>
<organism evidence="14">
    <name type="scientific">Guillardia theta (strain CCMP2712)</name>
    <name type="common">Cryptophyte</name>
    <dbReference type="NCBI Taxonomy" id="905079"/>
    <lineage>
        <taxon>Eukaryota</taxon>
        <taxon>Cryptophyceae</taxon>
        <taxon>Pyrenomonadales</taxon>
        <taxon>Geminigeraceae</taxon>
        <taxon>Guillardia</taxon>
    </lineage>
</organism>
<dbReference type="EMBL" id="JH993000">
    <property type="protein sequence ID" value="EKX45170.1"/>
    <property type="molecule type" value="Genomic_DNA"/>
</dbReference>
<accession>L1JAQ1</accession>
<dbReference type="PaxDb" id="55529-EKX45170"/>
<dbReference type="KEGG" id="gtt:GUITHDRAFT_152754"/>
<sequence>MDDPRNVKDKAFINAAKHRLIEFLVENNYDRQISLKQLDAPTTKDYLHILMFLYNKIDPKFQLSQNIAEDVPAMFRRLRYPFNVSKSHLQAVGSPHAWPSLLASLVWIVELLQYEKQVEIAMMEDPESENPDKMFFDYLAKAYDSFLQGSDNDEYIEQELAQAFNAKNEATQEEVDRLNTANRKMEEEIEELSESKL</sequence>
<feature type="non-terminal residue" evidence="14">
    <location>
        <position position="197"/>
    </location>
</feature>
<comment type="function">
    <text evidence="10">Acts as a component of the essential kinetochore-associated NDC80 complex, which is required for chromosome segregation and spindle checkpoint activity.</text>
</comment>
<dbReference type="OMA" id="FKFIVEF"/>
<dbReference type="RefSeq" id="XP_005832150.1">
    <property type="nucleotide sequence ID" value="XM_005832093.1"/>
</dbReference>
<evidence type="ECO:0000256" key="2">
    <source>
        <dbReference type="ARBA" id="ARBA00022454"/>
    </source>
</evidence>
<dbReference type="PANTHER" id="PTHR10643:SF2">
    <property type="entry name" value="KINETOCHORE PROTEIN NDC80 HOMOLOG"/>
    <property type="match status" value="1"/>
</dbReference>
<keyword evidence="7 10" id="KW-0539">Nucleus</keyword>
<dbReference type="Pfam" id="PF03801">
    <property type="entry name" value="Ndc80_HEC"/>
    <property type="match status" value="1"/>
</dbReference>
<comment type="subunit">
    <text evidence="10">Component of the NDC80 complex.</text>
</comment>
<evidence type="ECO:0000313" key="16">
    <source>
        <dbReference type="Proteomes" id="UP000011087"/>
    </source>
</evidence>
<dbReference type="AlphaFoldDB" id="L1JAQ1"/>
<dbReference type="STRING" id="905079.L1JAQ1"/>
<dbReference type="Proteomes" id="UP000011087">
    <property type="component" value="Unassembled WGS sequence"/>
</dbReference>
<reference evidence="15" key="3">
    <citation type="submission" date="2015-06" db="UniProtKB">
        <authorList>
            <consortium name="EnsemblProtists"/>
        </authorList>
    </citation>
    <scope>IDENTIFICATION</scope>
</reference>
<evidence type="ECO:0000313" key="15">
    <source>
        <dbReference type="EnsemblProtists" id="EKX45170"/>
    </source>
</evidence>
<evidence type="ECO:0000259" key="12">
    <source>
        <dbReference type="Pfam" id="PF03801"/>
    </source>
</evidence>
<evidence type="ECO:0000256" key="3">
    <source>
        <dbReference type="ARBA" id="ARBA00022618"/>
    </source>
</evidence>
<keyword evidence="2 10" id="KW-0158">Chromosome</keyword>
<dbReference type="eggNOG" id="KOG0995">
    <property type="taxonomic scope" value="Eukaryota"/>
</dbReference>
<feature type="coiled-coil region" evidence="11">
    <location>
        <begin position="161"/>
        <end position="195"/>
    </location>
</feature>
<dbReference type="GO" id="GO:0031262">
    <property type="term" value="C:Ndc80 complex"/>
    <property type="evidence" value="ECO:0007669"/>
    <property type="project" value="UniProtKB-UniRule"/>
</dbReference>
<name>L1JAQ1_GUITC</name>
<evidence type="ECO:0000256" key="9">
    <source>
        <dbReference type="ARBA" id="ARBA00023328"/>
    </source>
</evidence>
<evidence type="ECO:0000256" key="6">
    <source>
        <dbReference type="ARBA" id="ARBA00023054"/>
    </source>
</evidence>
<gene>
    <name evidence="14" type="ORF">GUITHDRAFT_152754</name>
</gene>
<evidence type="ECO:0000256" key="4">
    <source>
        <dbReference type="ARBA" id="ARBA00022776"/>
    </source>
</evidence>
<dbReference type="Pfam" id="PF18077">
    <property type="entry name" value="DUF5595"/>
    <property type="match status" value="1"/>
</dbReference>
<evidence type="ECO:0000256" key="1">
    <source>
        <dbReference type="ARBA" id="ARBA00007050"/>
    </source>
</evidence>